<protein>
    <submittedName>
        <fullName evidence="1">Uncharacterized protein</fullName>
    </submittedName>
</protein>
<proteinExistence type="predicted"/>
<evidence type="ECO:0000313" key="2">
    <source>
        <dbReference type="Proteomes" id="UP000031668"/>
    </source>
</evidence>
<name>A0A0C2N854_THEKT</name>
<evidence type="ECO:0000313" key="1">
    <source>
        <dbReference type="EMBL" id="KII72510.1"/>
    </source>
</evidence>
<reference evidence="1 2" key="1">
    <citation type="journal article" date="2014" name="Genome Biol. Evol.">
        <title>The genome of the myxosporean Thelohanellus kitauei shows adaptations to nutrient acquisition within its fish host.</title>
        <authorList>
            <person name="Yang Y."/>
            <person name="Xiong J."/>
            <person name="Zhou Z."/>
            <person name="Huo F."/>
            <person name="Miao W."/>
            <person name="Ran C."/>
            <person name="Liu Y."/>
            <person name="Zhang J."/>
            <person name="Feng J."/>
            <person name="Wang M."/>
            <person name="Wang M."/>
            <person name="Wang L."/>
            <person name="Yao B."/>
        </authorList>
    </citation>
    <scope>NUCLEOTIDE SEQUENCE [LARGE SCALE GENOMIC DNA]</scope>
    <source>
        <strain evidence="1">Wuqing</strain>
    </source>
</reference>
<accession>A0A0C2N854</accession>
<gene>
    <name evidence="1" type="ORF">RF11_06348</name>
</gene>
<organism evidence="1 2">
    <name type="scientific">Thelohanellus kitauei</name>
    <name type="common">Myxosporean</name>
    <dbReference type="NCBI Taxonomy" id="669202"/>
    <lineage>
        <taxon>Eukaryota</taxon>
        <taxon>Metazoa</taxon>
        <taxon>Cnidaria</taxon>
        <taxon>Myxozoa</taxon>
        <taxon>Myxosporea</taxon>
        <taxon>Bivalvulida</taxon>
        <taxon>Platysporina</taxon>
        <taxon>Myxobolidae</taxon>
        <taxon>Thelohanellus</taxon>
    </lineage>
</organism>
<dbReference type="EMBL" id="JWZT01001194">
    <property type="protein sequence ID" value="KII72510.1"/>
    <property type="molecule type" value="Genomic_DNA"/>
</dbReference>
<dbReference type="Proteomes" id="UP000031668">
    <property type="component" value="Unassembled WGS sequence"/>
</dbReference>
<keyword evidence="2" id="KW-1185">Reference proteome</keyword>
<comment type="caution">
    <text evidence="1">The sequence shown here is derived from an EMBL/GenBank/DDBJ whole genome shotgun (WGS) entry which is preliminary data.</text>
</comment>
<sequence length="99" mass="10974">MNELAEEVQGFLALPTGSQTVSKMLSLSYHSIPRAAEYCVSLCGRVGYFSFWTPILAVVNTLRTIRSAVFEQADLCNLYVALYSAVSCLRHEIWPLAAL</sequence>
<dbReference type="AlphaFoldDB" id="A0A0C2N854"/>